<gene>
    <name evidence="2" type="ORF">JCM19235_1259</name>
</gene>
<reference evidence="2 3" key="2">
    <citation type="submission" date="2014-09" db="EMBL/GenBank/DDBJ databases">
        <authorList>
            <consortium name="NBRP consortium"/>
            <person name="Sawabe T."/>
            <person name="Meirelles P."/>
            <person name="Nakanishi M."/>
            <person name="Sayaka M."/>
            <person name="Hattori M."/>
            <person name="Ohkuma M."/>
        </authorList>
    </citation>
    <scope>NUCLEOTIDE SEQUENCE [LARGE SCALE GENOMIC DNA]</scope>
    <source>
        <strain evidence="3">JCM19235</strain>
    </source>
</reference>
<dbReference type="Gene3D" id="1.10.10.60">
    <property type="entry name" value="Homeodomain-like"/>
    <property type="match status" value="1"/>
</dbReference>
<accession>A0A090S843</accession>
<keyword evidence="3" id="KW-1185">Reference proteome</keyword>
<feature type="region of interest" description="Disordered" evidence="1">
    <location>
        <begin position="170"/>
        <end position="191"/>
    </location>
</feature>
<comment type="caution">
    <text evidence="2">The sequence shown here is derived from an EMBL/GenBank/DDBJ whole genome shotgun (WGS) entry which is preliminary data.</text>
</comment>
<dbReference type="AlphaFoldDB" id="A0A090S843"/>
<reference evidence="2 3" key="1">
    <citation type="submission" date="2014-09" db="EMBL/GenBank/DDBJ databases">
        <title>Vibrio maritimus JCM 19235. (C45) whole genome shotgun sequence.</title>
        <authorList>
            <person name="Sawabe T."/>
            <person name="Meirelles P."/>
            <person name="Nakanishi M."/>
            <person name="Sayaka M."/>
            <person name="Hattori M."/>
            <person name="Ohkuma M."/>
        </authorList>
    </citation>
    <scope>NUCLEOTIDE SEQUENCE [LARGE SCALE GENOMIC DNA]</scope>
    <source>
        <strain evidence="3">JCM19235</strain>
    </source>
</reference>
<evidence type="ECO:0000313" key="3">
    <source>
        <dbReference type="Proteomes" id="UP000029228"/>
    </source>
</evidence>
<evidence type="ECO:0000256" key="1">
    <source>
        <dbReference type="SAM" id="MobiDB-lite"/>
    </source>
</evidence>
<sequence>MTEKKRMTPKDWIRAEAMYESGDFSLEQIAKEFGVHKITIQRHMKSKGIEKGAAAKKIKEAVEKRMEEAAAEEVDITAQRISEVKERHFTLASTIDKKITREIIEAEKEGRPIATAHNNIKTYKLMAETLKLTRDAEYQVLGITDEVNDDELPTLEVREMLDDEIAEIRDGQKEQAKEMGMLEEPYEDEDE</sequence>
<name>A0A090S843_9VIBR</name>
<dbReference type="OrthoDB" id="8781266at2"/>
<protein>
    <submittedName>
        <fullName evidence="2">Uncharacterized protein</fullName>
    </submittedName>
</protein>
<dbReference type="Proteomes" id="UP000029228">
    <property type="component" value="Unassembled WGS sequence"/>
</dbReference>
<dbReference type="STRING" id="990268.JCM19235_1259"/>
<proteinExistence type="predicted"/>
<organism evidence="2 3">
    <name type="scientific">Vibrio maritimus</name>
    <dbReference type="NCBI Taxonomy" id="990268"/>
    <lineage>
        <taxon>Bacteria</taxon>
        <taxon>Pseudomonadati</taxon>
        <taxon>Pseudomonadota</taxon>
        <taxon>Gammaproteobacteria</taxon>
        <taxon>Vibrionales</taxon>
        <taxon>Vibrionaceae</taxon>
        <taxon>Vibrio</taxon>
    </lineage>
</organism>
<evidence type="ECO:0000313" key="2">
    <source>
        <dbReference type="EMBL" id="GAL22958.1"/>
    </source>
</evidence>
<dbReference type="EMBL" id="BBMR01000017">
    <property type="protein sequence ID" value="GAL22958.1"/>
    <property type="molecule type" value="Genomic_DNA"/>
</dbReference>